<proteinExistence type="predicted"/>
<dbReference type="NCBIfam" id="TIGR04529">
    <property type="entry name" value="MTB_hemophore"/>
    <property type="match status" value="1"/>
</dbReference>
<dbReference type="STRING" id="1440774.Y900_025220"/>
<dbReference type="RefSeq" id="WP_036344994.1">
    <property type="nucleotide sequence ID" value="NZ_JALN02000001.1"/>
</dbReference>
<evidence type="ECO:0000313" key="3">
    <source>
        <dbReference type="EMBL" id="KDF02141.1"/>
    </source>
</evidence>
<evidence type="ECO:0000256" key="1">
    <source>
        <dbReference type="SAM" id="SignalP"/>
    </source>
</evidence>
<dbReference type="GO" id="GO:0020037">
    <property type="term" value="F:heme binding"/>
    <property type="evidence" value="ECO:0007669"/>
    <property type="project" value="InterPro"/>
</dbReference>
<feature type="chain" id="PRO_5001623603" evidence="1">
    <location>
        <begin position="39"/>
        <end position="129"/>
    </location>
</feature>
<feature type="signal peptide" evidence="1">
    <location>
        <begin position="1"/>
        <end position="38"/>
    </location>
</feature>
<dbReference type="Gene3D" id="1.20.20.20">
    <property type="entry name" value="Haemophore, haem-binding domain"/>
    <property type="match status" value="1"/>
</dbReference>
<dbReference type="EMBL" id="JALN02000001">
    <property type="protein sequence ID" value="KDF02141.1"/>
    <property type="molecule type" value="Genomic_DNA"/>
</dbReference>
<dbReference type="InterPro" id="IPR038378">
    <property type="entry name" value="MHB_sf"/>
</dbReference>
<dbReference type="InterPro" id="IPR032407">
    <property type="entry name" value="MHB"/>
</dbReference>
<protein>
    <submittedName>
        <fullName evidence="3">Membrane protein</fullName>
    </submittedName>
</protein>
<dbReference type="AlphaFoldDB" id="A0A064CP51"/>
<dbReference type="eggNOG" id="ENOG5031PPX">
    <property type="taxonomic scope" value="Bacteria"/>
</dbReference>
<dbReference type="Pfam" id="PF16525">
    <property type="entry name" value="MHB"/>
    <property type="match status" value="1"/>
</dbReference>
<keyword evidence="4" id="KW-1185">Reference proteome</keyword>
<feature type="domain" description="Haemophore haem-binding" evidence="2">
    <location>
        <begin position="42"/>
        <end position="118"/>
    </location>
</feature>
<reference evidence="3" key="1">
    <citation type="submission" date="2014-05" db="EMBL/GenBank/DDBJ databases">
        <title>Genome sequence of Mycobacterium aromaticivorans strain JS19b1T (= DSM 45407T).</title>
        <authorList>
            <person name="Kwak Y."/>
            <person name="Park G.-S."/>
            <person name="Li Q.X."/>
            <person name="Lee S.-E."/>
            <person name="Shin J.-H."/>
        </authorList>
    </citation>
    <scope>NUCLEOTIDE SEQUENCE [LARGE SCALE GENOMIC DNA]</scope>
    <source>
        <strain evidence="3">JS19b1</strain>
    </source>
</reference>
<dbReference type="Proteomes" id="UP000022835">
    <property type="component" value="Unassembled WGS sequence"/>
</dbReference>
<evidence type="ECO:0000313" key="4">
    <source>
        <dbReference type="Proteomes" id="UP000022835"/>
    </source>
</evidence>
<evidence type="ECO:0000259" key="2">
    <source>
        <dbReference type="Pfam" id="PF16525"/>
    </source>
</evidence>
<comment type="caution">
    <text evidence="3">The sequence shown here is derived from an EMBL/GenBank/DDBJ whole genome shotgun (WGS) entry which is preliminary data.</text>
</comment>
<dbReference type="OrthoDB" id="7448035at2"/>
<organism evidence="3 4">
    <name type="scientific">Mycolicibacterium aromaticivorans JS19b1 = JCM 16368</name>
    <dbReference type="NCBI Taxonomy" id="1440774"/>
    <lineage>
        <taxon>Bacteria</taxon>
        <taxon>Bacillati</taxon>
        <taxon>Actinomycetota</taxon>
        <taxon>Actinomycetes</taxon>
        <taxon>Mycobacteriales</taxon>
        <taxon>Mycobacteriaceae</taxon>
        <taxon>Mycolicibacterium</taxon>
    </lineage>
</organism>
<keyword evidence="1" id="KW-0732">Signal</keyword>
<accession>A0A064CP51</accession>
<sequence>MTSNRSVRRAAAAAFGAGAVLLSVAGPASVILAGPAAADPPPNCTTADMTGIMAGVSAAMSNYLFTHPDVNGFFTGLQGLPKDQVKTQTQQYLDANPQIRAELDGIRQPSTDFRNRCGLIQRPLAPGVV</sequence>
<gene>
    <name evidence="3" type="ORF">Y900_025220</name>
</gene>
<name>A0A064CP51_9MYCO</name>